<evidence type="ECO:0000256" key="7">
    <source>
        <dbReference type="RuleBase" id="RU003330"/>
    </source>
</evidence>
<dbReference type="InterPro" id="IPR006259">
    <property type="entry name" value="Adenyl_kin_sub"/>
</dbReference>
<comment type="caution">
    <text evidence="10">The sequence shown here is derived from an EMBL/GenBank/DDBJ whole genome shotgun (WGS) entry which is preliminary data.</text>
</comment>
<dbReference type="PRINTS" id="PR00094">
    <property type="entry name" value="ADENYLTKNASE"/>
</dbReference>
<dbReference type="GO" id="GO:0005524">
    <property type="term" value="F:ATP binding"/>
    <property type="evidence" value="ECO:0007669"/>
    <property type="project" value="UniProtKB-UniRule"/>
</dbReference>
<gene>
    <name evidence="6" type="primary">adk</name>
    <name evidence="10" type="ORF">H4687_000050</name>
</gene>
<comment type="subcellular location">
    <subcellularLocation>
        <location evidence="6 8">Cytoplasm</location>
    </subcellularLocation>
</comment>
<comment type="similarity">
    <text evidence="6 7">Belongs to the adenylate kinase family.</text>
</comment>
<keyword evidence="4 6" id="KW-0418">Kinase</keyword>
<organism evidence="10 11">
    <name type="scientific">Streptomyces stelliscabiei</name>
    <dbReference type="NCBI Taxonomy" id="146820"/>
    <lineage>
        <taxon>Bacteria</taxon>
        <taxon>Bacillati</taxon>
        <taxon>Actinomycetota</taxon>
        <taxon>Actinomycetes</taxon>
        <taxon>Kitasatosporales</taxon>
        <taxon>Streptomycetaceae</taxon>
        <taxon>Streptomyces</taxon>
    </lineage>
</organism>
<keyword evidence="3 6" id="KW-0547">Nucleotide-binding</keyword>
<dbReference type="Proteomes" id="UP000629287">
    <property type="component" value="Unassembled WGS sequence"/>
</dbReference>
<proteinExistence type="inferred from homology"/>
<sequence length="226" mass="24640">MRILLIGPPGAGKGTQAVRLAAHLSIQHISTGDLFREHIDQGTELGQNAHAYIRAGLLAPDEVTIEVIKERLARPDTDHGFLLDGFPRNLAQAEALDGILADSKSRLDAVLDLEIPEAQVVRRIAGRRLCRQDREHIFHVHDSPPEVDGACDVCGGELYQRDDDRETTVRKRLEVYRSETAPVVDHYQAQGLVTTISALGQVQEVLDRALVAIGHGHVDASGASSC</sequence>
<evidence type="ECO:0000256" key="2">
    <source>
        <dbReference type="ARBA" id="ARBA00022727"/>
    </source>
</evidence>
<name>A0A8I0NUQ8_9ACTN</name>
<dbReference type="NCBIfam" id="NF011100">
    <property type="entry name" value="PRK14527.1"/>
    <property type="match status" value="1"/>
</dbReference>
<dbReference type="UniPathway" id="UPA00588">
    <property type="reaction ID" value="UER00649"/>
</dbReference>
<dbReference type="CDD" id="cd01428">
    <property type="entry name" value="ADK"/>
    <property type="match status" value="1"/>
</dbReference>
<keyword evidence="2 6" id="KW-0545">Nucleotide biosynthesis</keyword>
<dbReference type="GO" id="GO:0044209">
    <property type="term" value="P:AMP salvage"/>
    <property type="evidence" value="ECO:0007669"/>
    <property type="project" value="UniProtKB-UniRule"/>
</dbReference>
<dbReference type="NCBIfam" id="TIGR01351">
    <property type="entry name" value="adk"/>
    <property type="match status" value="1"/>
</dbReference>
<dbReference type="HAMAP" id="MF_00235">
    <property type="entry name" value="Adenylate_kinase_Adk"/>
    <property type="match status" value="1"/>
</dbReference>
<accession>A0A8I0NUQ8</accession>
<dbReference type="NCBIfam" id="NF001381">
    <property type="entry name" value="PRK00279.1-3"/>
    <property type="match status" value="1"/>
</dbReference>
<dbReference type="EMBL" id="JADBGF010000001">
    <property type="protein sequence ID" value="MBE1593921.1"/>
    <property type="molecule type" value="Genomic_DNA"/>
</dbReference>
<feature type="binding site" evidence="6">
    <location>
        <position position="127"/>
    </location>
    <ligand>
        <name>ATP</name>
        <dbReference type="ChEBI" id="CHEBI:30616"/>
    </ligand>
</feature>
<feature type="region of interest" description="NMP" evidence="6">
    <location>
        <begin position="30"/>
        <end position="59"/>
    </location>
</feature>
<evidence type="ECO:0000256" key="8">
    <source>
        <dbReference type="RuleBase" id="RU003331"/>
    </source>
</evidence>
<feature type="binding site" evidence="6">
    <location>
        <position position="92"/>
    </location>
    <ligand>
        <name>AMP</name>
        <dbReference type="ChEBI" id="CHEBI:456215"/>
    </ligand>
</feature>
<dbReference type="GeneID" id="86824757"/>
<dbReference type="PROSITE" id="PS00113">
    <property type="entry name" value="ADENYLATE_KINASE"/>
    <property type="match status" value="1"/>
</dbReference>
<dbReference type="SUPFAM" id="SSF52540">
    <property type="entry name" value="P-loop containing nucleoside triphosphate hydrolases"/>
    <property type="match status" value="1"/>
</dbReference>
<evidence type="ECO:0000256" key="4">
    <source>
        <dbReference type="ARBA" id="ARBA00022777"/>
    </source>
</evidence>
<dbReference type="GO" id="GO:0005737">
    <property type="term" value="C:cytoplasm"/>
    <property type="evidence" value="ECO:0007669"/>
    <property type="project" value="UniProtKB-SubCell"/>
</dbReference>
<evidence type="ECO:0000259" key="9">
    <source>
        <dbReference type="Pfam" id="PF05191"/>
    </source>
</evidence>
<dbReference type="InterPro" id="IPR000850">
    <property type="entry name" value="Adenylat/UMP-CMP_kin"/>
</dbReference>
<dbReference type="OrthoDB" id="9805030at2"/>
<feature type="binding site" evidence="6">
    <location>
        <position position="200"/>
    </location>
    <ligand>
        <name>ATP</name>
        <dbReference type="ChEBI" id="CHEBI:30616"/>
    </ligand>
</feature>
<dbReference type="Gene3D" id="3.40.50.300">
    <property type="entry name" value="P-loop containing nucleotide triphosphate hydrolases"/>
    <property type="match status" value="1"/>
</dbReference>
<feature type="binding site" evidence="6">
    <location>
        <begin position="137"/>
        <end position="138"/>
    </location>
    <ligand>
        <name>ATP</name>
        <dbReference type="ChEBI" id="CHEBI:30616"/>
    </ligand>
</feature>
<evidence type="ECO:0000256" key="1">
    <source>
        <dbReference type="ARBA" id="ARBA00022679"/>
    </source>
</evidence>
<comment type="caution">
    <text evidence="6">Lacks conserved residue(s) required for the propagation of feature annotation.</text>
</comment>
<evidence type="ECO:0000313" key="11">
    <source>
        <dbReference type="Proteomes" id="UP000629287"/>
    </source>
</evidence>
<feature type="binding site" evidence="6">
    <location>
        <position position="31"/>
    </location>
    <ligand>
        <name>AMP</name>
        <dbReference type="ChEBI" id="CHEBI:456215"/>
    </ligand>
</feature>
<evidence type="ECO:0000256" key="5">
    <source>
        <dbReference type="ARBA" id="ARBA00022840"/>
    </source>
</evidence>
<feature type="binding site" evidence="6">
    <location>
        <position position="161"/>
    </location>
    <ligand>
        <name>AMP</name>
        <dbReference type="ChEBI" id="CHEBI:456215"/>
    </ligand>
</feature>
<comment type="domain">
    <text evidence="6">Consists of three domains, a large central CORE domain and two small peripheral domains, NMPbind and LID, which undergo movements during catalysis. The LID domain closes over the site of phosphoryl transfer upon ATP binding. Assembling and dissambling the active center during each catalytic cycle provides an effective means to prevent ATP hydrolysis.</text>
</comment>
<comment type="function">
    <text evidence="6">Catalyzes the reversible transfer of the terminal phosphate group between ATP and AMP. Plays an important role in cellular energy homeostasis and in adenine nucleotide metabolism.</text>
</comment>
<dbReference type="InterPro" id="IPR027417">
    <property type="entry name" value="P-loop_NTPase"/>
</dbReference>
<dbReference type="RefSeq" id="WP_046916733.1">
    <property type="nucleotide sequence ID" value="NZ_JADBGF010000001.1"/>
</dbReference>
<dbReference type="Pfam" id="PF00406">
    <property type="entry name" value="ADK"/>
    <property type="match status" value="1"/>
</dbReference>
<keyword evidence="1 6" id="KW-0808">Transferase</keyword>
<comment type="catalytic activity">
    <reaction evidence="6 8">
        <text>AMP + ATP = 2 ADP</text>
        <dbReference type="Rhea" id="RHEA:12973"/>
        <dbReference type="ChEBI" id="CHEBI:30616"/>
        <dbReference type="ChEBI" id="CHEBI:456215"/>
        <dbReference type="ChEBI" id="CHEBI:456216"/>
        <dbReference type="EC" id="2.7.4.3"/>
    </reaction>
</comment>
<dbReference type="EC" id="2.7.4.3" evidence="6 8"/>
<feature type="binding site" evidence="6">
    <location>
        <position position="36"/>
    </location>
    <ligand>
        <name>AMP</name>
        <dbReference type="ChEBI" id="CHEBI:456215"/>
    </ligand>
</feature>
<dbReference type="InterPro" id="IPR007862">
    <property type="entry name" value="Adenylate_kinase_lid-dom"/>
</dbReference>
<keyword evidence="6" id="KW-0963">Cytoplasm</keyword>
<evidence type="ECO:0000256" key="6">
    <source>
        <dbReference type="HAMAP-Rule" id="MF_00235"/>
    </source>
</evidence>
<feature type="binding site" evidence="6">
    <location>
        <begin position="10"/>
        <end position="15"/>
    </location>
    <ligand>
        <name>ATP</name>
        <dbReference type="ChEBI" id="CHEBI:30616"/>
    </ligand>
</feature>
<dbReference type="PANTHER" id="PTHR23359">
    <property type="entry name" value="NUCLEOTIDE KINASE"/>
    <property type="match status" value="1"/>
</dbReference>
<protein>
    <recommendedName>
        <fullName evidence="6 8">Adenylate kinase</fullName>
        <shortName evidence="6">AK</shortName>
        <ecNumber evidence="6 8">2.7.4.3</ecNumber>
    </recommendedName>
    <alternativeName>
        <fullName evidence="6">ATP-AMP transphosphorylase</fullName>
    </alternativeName>
    <alternativeName>
        <fullName evidence="6">ATP:AMP phosphotransferase</fullName>
    </alternativeName>
    <alternativeName>
        <fullName evidence="6">Adenylate monophosphate kinase</fullName>
    </alternativeName>
</protein>
<dbReference type="Pfam" id="PF05191">
    <property type="entry name" value="ADK_lid"/>
    <property type="match status" value="1"/>
</dbReference>
<dbReference type="FunFam" id="3.40.50.300:FF:000106">
    <property type="entry name" value="Adenylate kinase mitochondrial"/>
    <property type="match status" value="1"/>
</dbReference>
<dbReference type="GO" id="GO:0004017">
    <property type="term" value="F:AMP kinase activity"/>
    <property type="evidence" value="ECO:0007669"/>
    <property type="project" value="UniProtKB-UniRule"/>
</dbReference>
<dbReference type="NCBIfam" id="NF001380">
    <property type="entry name" value="PRK00279.1-2"/>
    <property type="match status" value="1"/>
</dbReference>
<comment type="subunit">
    <text evidence="6 8">Monomer.</text>
</comment>
<evidence type="ECO:0000256" key="3">
    <source>
        <dbReference type="ARBA" id="ARBA00022741"/>
    </source>
</evidence>
<feature type="binding site" evidence="6">
    <location>
        <position position="172"/>
    </location>
    <ligand>
        <name>AMP</name>
        <dbReference type="ChEBI" id="CHEBI:456215"/>
    </ligand>
</feature>
<comment type="pathway">
    <text evidence="6">Purine metabolism; AMP biosynthesis via salvage pathway; AMP from ADP: step 1/1.</text>
</comment>
<dbReference type="AlphaFoldDB" id="A0A8I0NUQ8"/>
<feature type="binding site" evidence="6">
    <location>
        <begin position="85"/>
        <end position="88"/>
    </location>
    <ligand>
        <name>AMP</name>
        <dbReference type="ChEBI" id="CHEBI:456215"/>
    </ligand>
</feature>
<feature type="domain" description="Adenylate kinase active site lid" evidence="9">
    <location>
        <begin position="127"/>
        <end position="163"/>
    </location>
</feature>
<keyword evidence="11" id="KW-1185">Reference proteome</keyword>
<dbReference type="InterPro" id="IPR033690">
    <property type="entry name" value="Adenylat_kinase_CS"/>
</dbReference>
<evidence type="ECO:0000313" key="10">
    <source>
        <dbReference type="EMBL" id="MBE1593921.1"/>
    </source>
</evidence>
<keyword evidence="5 6" id="KW-0067">ATP-binding</keyword>
<reference evidence="10 11" key="1">
    <citation type="submission" date="2020-10" db="EMBL/GenBank/DDBJ databases">
        <title>Sequencing the genomes of 1000 actinobacteria strains.</title>
        <authorList>
            <person name="Klenk H.-P."/>
        </authorList>
    </citation>
    <scope>NUCLEOTIDE SEQUENCE [LARGE SCALE GENOMIC DNA]</scope>
    <source>
        <strain evidence="10 11">DSM 41803</strain>
    </source>
</reference>